<proteinExistence type="predicted"/>
<keyword evidence="2" id="KW-0349">Heme</keyword>
<organism evidence="9 10">
    <name type="scientific">Pelovirga terrestris</name>
    <dbReference type="NCBI Taxonomy" id="2771352"/>
    <lineage>
        <taxon>Bacteria</taxon>
        <taxon>Pseudomonadati</taxon>
        <taxon>Thermodesulfobacteriota</taxon>
        <taxon>Desulfuromonadia</taxon>
        <taxon>Geobacterales</taxon>
        <taxon>Geobacteraceae</taxon>
        <taxon>Pelovirga</taxon>
    </lineage>
</organism>
<dbReference type="PANTHER" id="PTHR35038">
    <property type="entry name" value="DISSIMILATORY SULFITE REDUCTASE SIRA"/>
    <property type="match status" value="1"/>
</dbReference>
<dbReference type="SUPFAM" id="SSF48695">
    <property type="entry name" value="Multiheme cytochromes"/>
    <property type="match status" value="1"/>
</dbReference>
<keyword evidence="3" id="KW-0479">Metal-binding</keyword>
<accession>A0A8J6UGQ4</accession>
<keyword evidence="7" id="KW-1133">Transmembrane helix</keyword>
<evidence type="ECO:0000256" key="4">
    <source>
        <dbReference type="ARBA" id="ARBA00022729"/>
    </source>
</evidence>
<feature type="transmembrane region" description="Helical" evidence="7">
    <location>
        <begin position="241"/>
        <end position="260"/>
    </location>
</feature>
<keyword evidence="10" id="KW-1185">Reference proteome</keyword>
<dbReference type="RefSeq" id="WP_191154457.1">
    <property type="nucleotide sequence ID" value="NZ_JACWUN010000005.1"/>
</dbReference>
<dbReference type="Proteomes" id="UP000632828">
    <property type="component" value="Unassembled WGS sequence"/>
</dbReference>
<dbReference type="AlphaFoldDB" id="A0A8J6UGQ4"/>
<keyword evidence="7" id="KW-0812">Transmembrane</keyword>
<evidence type="ECO:0000256" key="6">
    <source>
        <dbReference type="ARBA" id="ARBA00023004"/>
    </source>
</evidence>
<keyword evidence="6" id="KW-0408">Iron</keyword>
<dbReference type="InterPro" id="IPR038266">
    <property type="entry name" value="NapC/NirT_cytc_sf"/>
</dbReference>
<feature type="signal peptide" evidence="8">
    <location>
        <begin position="1"/>
        <end position="25"/>
    </location>
</feature>
<reference evidence="9" key="1">
    <citation type="submission" date="2020-09" db="EMBL/GenBank/DDBJ databases">
        <title>Pelobacter alkaliphilus sp. nov., a novel anaerobic arsenate-reducing bacterium from terrestrial mud volcano.</title>
        <authorList>
            <person name="Khomyakova M.A."/>
            <person name="Merkel A.Y."/>
            <person name="Slobodkin A.I."/>
        </authorList>
    </citation>
    <scope>NUCLEOTIDE SEQUENCE</scope>
    <source>
        <strain evidence="9">M08fum</strain>
    </source>
</reference>
<protein>
    <submittedName>
        <fullName evidence="9">Cytochrome C</fullName>
    </submittedName>
</protein>
<dbReference type="PANTHER" id="PTHR35038:SF8">
    <property type="entry name" value="C-TYPE POLYHEME CYTOCHROME OMCC"/>
    <property type="match status" value="1"/>
</dbReference>
<dbReference type="Gene3D" id="1.10.3820.10">
    <property type="entry name" value="Di-heme elbow motif domain"/>
    <property type="match status" value="1"/>
</dbReference>
<dbReference type="EMBL" id="JACWUN010000005">
    <property type="protein sequence ID" value="MBD1400183.1"/>
    <property type="molecule type" value="Genomic_DNA"/>
</dbReference>
<name>A0A8J6UGQ4_9BACT</name>
<keyword evidence="1" id="KW-0813">Transport</keyword>
<evidence type="ECO:0000256" key="8">
    <source>
        <dbReference type="SAM" id="SignalP"/>
    </source>
</evidence>
<keyword evidence="7" id="KW-0472">Membrane</keyword>
<evidence type="ECO:0000256" key="2">
    <source>
        <dbReference type="ARBA" id="ARBA00022617"/>
    </source>
</evidence>
<dbReference type="InterPro" id="IPR036280">
    <property type="entry name" value="Multihaem_cyt_sf"/>
</dbReference>
<keyword evidence="4 8" id="KW-0732">Signal</keyword>
<feature type="chain" id="PRO_5035157148" evidence="8">
    <location>
        <begin position="26"/>
        <end position="267"/>
    </location>
</feature>
<dbReference type="InterPro" id="IPR051829">
    <property type="entry name" value="Multiheme_Cytochr_ET"/>
</dbReference>
<sequence length="267" mass="29288">MKKILLNNLFFFLMIFLLTSATASAAATSVCIECHGGLSGQLGEIPTAEWHTSVHAVHRVSCHDCHGGDPTDYVEAMSSDRGFIGVPDYAEVPAFCGRCHVGVEEDYRASLHGQVVEFGGPNCVSCHENHAVQVATIDLINDISCSRCHTYDKPALIKQEISDTEAMLSRLEASIASLYRVGFDTGRLQDELFSTRNNFRRLFHSVDIEKIRAETAGFDADLAETKATIDELEETLGQRKLVGGALVLLLILGGCIALLIRRTFENR</sequence>
<evidence type="ECO:0000256" key="3">
    <source>
        <dbReference type="ARBA" id="ARBA00022723"/>
    </source>
</evidence>
<evidence type="ECO:0000256" key="5">
    <source>
        <dbReference type="ARBA" id="ARBA00022982"/>
    </source>
</evidence>
<evidence type="ECO:0000256" key="1">
    <source>
        <dbReference type="ARBA" id="ARBA00022448"/>
    </source>
</evidence>
<gene>
    <name evidence="9" type="ORF">ICT70_05810</name>
</gene>
<comment type="caution">
    <text evidence="9">The sequence shown here is derived from an EMBL/GenBank/DDBJ whole genome shotgun (WGS) entry which is preliminary data.</text>
</comment>
<dbReference type="GO" id="GO:0046872">
    <property type="term" value="F:metal ion binding"/>
    <property type="evidence" value="ECO:0007669"/>
    <property type="project" value="UniProtKB-KW"/>
</dbReference>
<evidence type="ECO:0000313" key="10">
    <source>
        <dbReference type="Proteomes" id="UP000632828"/>
    </source>
</evidence>
<evidence type="ECO:0000313" key="9">
    <source>
        <dbReference type="EMBL" id="MBD1400183.1"/>
    </source>
</evidence>
<keyword evidence="5" id="KW-0249">Electron transport</keyword>
<dbReference type="Gene3D" id="3.90.10.10">
    <property type="entry name" value="Cytochrome C3"/>
    <property type="match status" value="1"/>
</dbReference>
<evidence type="ECO:0000256" key="7">
    <source>
        <dbReference type="SAM" id="Phobius"/>
    </source>
</evidence>